<name>A0AAX2IJ53_9FLAO</name>
<evidence type="ECO:0000313" key="3">
    <source>
        <dbReference type="Proteomes" id="UP000190669"/>
    </source>
</evidence>
<proteinExistence type="predicted"/>
<dbReference type="Proteomes" id="UP000251937">
    <property type="component" value="Unassembled WGS sequence"/>
</dbReference>
<keyword evidence="3" id="KW-1185">Reference proteome</keyword>
<organism evidence="2 4">
    <name type="scientific">Chryseobacterium balustinum</name>
    <dbReference type="NCBI Taxonomy" id="246"/>
    <lineage>
        <taxon>Bacteria</taxon>
        <taxon>Pseudomonadati</taxon>
        <taxon>Bacteroidota</taxon>
        <taxon>Flavobacteriia</taxon>
        <taxon>Flavobacteriales</taxon>
        <taxon>Weeksellaceae</taxon>
        <taxon>Chryseobacterium group</taxon>
        <taxon>Chryseobacterium</taxon>
    </lineage>
</organism>
<evidence type="ECO:0008006" key="5">
    <source>
        <dbReference type="Google" id="ProtNLM"/>
    </source>
</evidence>
<reference evidence="1 3" key="1">
    <citation type="submission" date="2017-02" db="EMBL/GenBank/DDBJ databases">
        <authorList>
            <person name="Varghese N."/>
            <person name="Submissions S."/>
        </authorList>
    </citation>
    <scope>NUCLEOTIDE SEQUENCE [LARGE SCALE GENOMIC DNA]</scope>
    <source>
        <strain evidence="1 3">DSM 16775</strain>
    </source>
</reference>
<accession>A0AAX2IJ53</accession>
<evidence type="ECO:0000313" key="1">
    <source>
        <dbReference type="EMBL" id="SKB98550.1"/>
    </source>
</evidence>
<comment type="caution">
    <text evidence="2">The sequence shown here is derived from an EMBL/GenBank/DDBJ whole genome shotgun (WGS) entry which is preliminary data.</text>
</comment>
<evidence type="ECO:0000313" key="4">
    <source>
        <dbReference type="Proteomes" id="UP000251937"/>
    </source>
</evidence>
<protein>
    <recommendedName>
        <fullName evidence="5">Transcriptional regulator</fullName>
    </recommendedName>
</protein>
<dbReference type="Proteomes" id="UP000190669">
    <property type="component" value="Unassembled WGS sequence"/>
</dbReference>
<dbReference type="EMBL" id="FUZE01000018">
    <property type="protein sequence ID" value="SKB98550.1"/>
    <property type="molecule type" value="Genomic_DNA"/>
</dbReference>
<dbReference type="EMBL" id="UAVR01000008">
    <property type="protein sequence ID" value="SQA88853.1"/>
    <property type="molecule type" value="Genomic_DNA"/>
</dbReference>
<dbReference type="AlphaFoldDB" id="A0AAX2IJ53"/>
<sequence length="54" mass="6484">MEKLKLKIEKQNRKHSFQVTEQRIRILETISKFSSDFESLKSNFKEIISVLRSN</sequence>
<gene>
    <name evidence="2" type="ORF">NCTC11212_01391</name>
    <name evidence="1" type="ORF">SAMN05421800_11844</name>
</gene>
<reference evidence="2 4" key="2">
    <citation type="submission" date="2018-06" db="EMBL/GenBank/DDBJ databases">
        <authorList>
            <consortium name="Pathogen Informatics"/>
            <person name="Doyle S."/>
        </authorList>
    </citation>
    <scope>NUCLEOTIDE SEQUENCE [LARGE SCALE GENOMIC DNA]</scope>
    <source>
        <strain evidence="2 4">NCTC11212</strain>
    </source>
</reference>
<evidence type="ECO:0000313" key="2">
    <source>
        <dbReference type="EMBL" id="SQA88853.1"/>
    </source>
</evidence>